<evidence type="ECO:0000313" key="2">
    <source>
        <dbReference type="Proteomes" id="UP001161017"/>
    </source>
</evidence>
<organism evidence="1 2">
    <name type="scientific">Ramalina farinacea</name>
    <dbReference type="NCBI Taxonomy" id="258253"/>
    <lineage>
        <taxon>Eukaryota</taxon>
        <taxon>Fungi</taxon>
        <taxon>Dikarya</taxon>
        <taxon>Ascomycota</taxon>
        <taxon>Pezizomycotina</taxon>
        <taxon>Lecanoromycetes</taxon>
        <taxon>OSLEUM clade</taxon>
        <taxon>Lecanoromycetidae</taxon>
        <taxon>Lecanorales</taxon>
        <taxon>Lecanorineae</taxon>
        <taxon>Ramalinaceae</taxon>
        <taxon>Ramalina</taxon>
    </lineage>
</organism>
<reference evidence="1" key="1">
    <citation type="journal article" date="2023" name="Genome Biol. Evol.">
        <title>First Whole Genome Sequence and Flow Cytometry Genome Size Data for the Lichen-Forming Fungus Ramalina farinacea (Ascomycota).</title>
        <authorList>
            <person name="Llewellyn T."/>
            <person name="Mian S."/>
            <person name="Hill R."/>
            <person name="Leitch I.J."/>
            <person name="Gaya E."/>
        </authorList>
    </citation>
    <scope>NUCLEOTIDE SEQUENCE</scope>
    <source>
        <strain evidence="1">LIQ254RAFAR</strain>
    </source>
</reference>
<protein>
    <submittedName>
        <fullName evidence="1">Uncharacterized protein</fullName>
    </submittedName>
</protein>
<dbReference type="AlphaFoldDB" id="A0AA43TWG3"/>
<dbReference type="EMBL" id="JAPUFD010000008">
    <property type="protein sequence ID" value="MDI1489090.1"/>
    <property type="molecule type" value="Genomic_DNA"/>
</dbReference>
<name>A0AA43TWG3_9LECA</name>
<dbReference type="Proteomes" id="UP001161017">
    <property type="component" value="Unassembled WGS sequence"/>
</dbReference>
<keyword evidence="2" id="KW-1185">Reference proteome</keyword>
<gene>
    <name evidence="1" type="ORF">OHK93_008368</name>
</gene>
<comment type="caution">
    <text evidence="1">The sequence shown here is derived from an EMBL/GenBank/DDBJ whole genome shotgun (WGS) entry which is preliminary data.</text>
</comment>
<proteinExistence type="predicted"/>
<sequence length="141" mass="15878">MKTTQPGDLLLTAKDAKAVAAFSAYCASVPKDFYLNFPTITPPQRDIQDPNHVFKTTANIAAPADQISVKLVIEQCRGQLARFMDEKAGMMAAMRQYHDLRPQKEFVPQDPEGWLSSRCGRVRLELEGLIKLLEEEESLLR</sequence>
<accession>A0AA43TWG3</accession>
<evidence type="ECO:0000313" key="1">
    <source>
        <dbReference type="EMBL" id="MDI1489090.1"/>
    </source>
</evidence>